<keyword evidence="1" id="KW-0677">Repeat</keyword>
<dbReference type="AlphaFoldDB" id="A0A8K0W7E4"/>
<feature type="compositionally biased region" description="Acidic residues" evidence="4">
    <location>
        <begin position="345"/>
        <end position="392"/>
    </location>
</feature>
<evidence type="ECO:0000256" key="1">
    <source>
        <dbReference type="ARBA" id="ARBA00022737"/>
    </source>
</evidence>
<feature type="repeat" description="ANK" evidence="3">
    <location>
        <begin position="198"/>
        <end position="230"/>
    </location>
</feature>
<protein>
    <submittedName>
        <fullName evidence="5">Ankyrin repeat-containing domain protein</fullName>
    </submittedName>
</protein>
<name>A0A8K0W7E4_9HYPO</name>
<evidence type="ECO:0000313" key="5">
    <source>
        <dbReference type="EMBL" id="KAH7235705.1"/>
    </source>
</evidence>
<organism evidence="5 6">
    <name type="scientific">Fusarium tricinctum</name>
    <dbReference type="NCBI Taxonomy" id="61284"/>
    <lineage>
        <taxon>Eukaryota</taxon>
        <taxon>Fungi</taxon>
        <taxon>Dikarya</taxon>
        <taxon>Ascomycota</taxon>
        <taxon>Pezizomycotina</taxon>
        <taxon>Sordariomycetes</taxon>
        <taxon>Hypocreomycetidae</taxon>
        <taxon>Hypocreales</taxon>
        <taxon>Nectriaceae</taxon>
        <taxon>Fusarium</taxon>
        <taxon>Fusarium tricinctum species complex</taxon>
    </lineage>
</organism>
<dbReference type="SUPFAM" id="SSF48403">
    <property type="entry name" value="Ankyrin repeat"/>
    <property type="match status" value="1"/>
</dbReference>
<evidence type="ECO:0000256" key="4">
    <source>
        <dbReference type="SAM" id="MobiDB-lite"/>
    </source>
</evidence>
<dbReference type="PRINTS" id="PR01415">
    <property type="entry name" value="ANKYRIN"/>
</dbReference>
<dbReference type="PROSITE" id="PS50297">
    <property type="entry name" value="ANK_REP_REGION"/>
    <property type="match status" value="1"/>
</dbReference>
<dbReference type="PANTHER" id="PTHR24198">
    <property type="entry name" value="ANKYRIN REPEAT AND PROTEIN KINASE DOMAIN-CONTAINING PROTEIN"/>
    <property type="match status" value="1"/>
</dbReference>
<dbReference type="PROSITE" id="PS50088">
    <property type="entry name" value="ANK_REPEAT"/>
    <property type="match status" value="2"/>
</dbReference>
<feature type="region of interest" description="Disordered" evidence="4">
    <location>
        <begin position="289"/>
        <end position="409"/>
    </location>
</feature>
<dbReference type="InterPro" id="IPR002110">
    <property type="entry name" value="Ankyrin_rpt"/>
</dbReference>
<feature type="compositionally biased region" description="Basic and acidic residues" evidence="4">
    <location>
        <begin position="325"/>
        <end position="339"/>
    </location>
</feature>
<keyword evidence="6" id="KW-1185">Reference proteome</keyword>
<dbReference type="SMART" id="SM00248">
    <property type="entry name" value="ANK"/>
    <property type="match status" value="3"/>
</dbReference>
<keyword evidence="2 3" id="KW-0040">ANK repeat</keyword>
<gene>
    <name evidence="5" type="ORF">BKA59DRAFT_533194</name>
</gene>
<feature type="repeat" description="ANK" evidence="3">
    <location>
        <begin position="131"/>
        <end position="163"/>
    </location>
</feature>
<dbReference type="Proteomes" id="UP000813427">
    <property type="component" value="Unassembled WGS sequence"/>
</dbReference>
<evidence type="ECO:0000256" key="2">
    <source>
        <dbReference type="ARBA" id="ARBA00023043"/>
    </source>
</evidence>
<dbReference type="PANTHER" id="PTHR24198:SF165">
    <property type="entry name" value="ANKYRIN REPEAT-CONTAINING PROTEIN-RELATED"/>
    <property type="match status" value="1"/>
</dbReference>
<accession>A0A8K0W7E4</accession>
<dbReference type="OrthoDB" id="5105118at2759"/>
<feature type="compositionally biased region" description="Polar residues" evidence="4">
    <location>
        <begin position="398"/>
        <end position="409"/>
    </location>
</feature>
<evidence type="ECO:0000313" key="6">
    <source>
        <dbReference type="Proteomes" id="UP000813427"/>
    </source>
</evidence>
<dbReference type="Pfam" id="PF12796">
    <property type="entry name" value="Ank_2"/>
    <property type="match status" value="1"/>
</dbReference>
<comment type="caution">
    <text evidence="5">The sequence shown here is derived from an EMBL/GenBank/DDBJ whole genome shotgun (WGS) entry which is preliminary data.</text>
</comment>
<evidence type="ECO:0000256" key="3">
    <source>
        <dbReference type="PROSITE-ProRule" id="PRU00023"/>
    </source>
</evidence>
<reference evidence="5" key="1">
    <citation type="journal article" date="2021" name="Nat. Commun.">
        <title>Genetic determinants of endophytism in the Arabidopsis root mycobiome.</title>
        <authorList>
            <person name="Mesny F."/>
            <person name="Miyauchi S."/>
            <person name="Thiergart T."/>
            <person name="Pickel B."/>
            <person name="Atanasova L."/>
            <person name="Karlsson M."/>
            <person name="Huettel B."/>
            <person name="Barry K.W."/>
            <person name="Haridas S."/>
            <person name="Chen C."/>
            <person name="Bauer D."/>
            <person name="Andreopoulos W."/>
            <person name="Pangilinan J."/>
            <person name="LaButti K."/>
            <person name="Riley R."/>
            <person name="Lipzen A."/>
            <person name="Clum A."/>
            <person name="Drula E."/>
            <person name="Henrissat B."/>
            <person name="Kohler A."/>
            <person name="Grigoriev I.V."/>
            <person name="Martin F.M."/>
            <person name="Hacquard S."/>
        </authorList>
    </citation>
    <scope>NUCLEOTIDE SEQUENCE</scope>
    <source>
        <strain evidence="5">MPI-SDFR-AT-0068</strain>
    </source>
</reference>
<dbReference type="InterPro" id="IPR036770">
    <property type="entry name" value="Ankyrin_rpt-contain_sf"/>
</dbReference>
<dbReference type="EMBL" id="JAGPXF010000007">
    <property type="protein sequence ID" value="KAH7235705.1"/>
    <property type="molecule type" value="Genomic_DNA"/>
</dbReference>
<feature type="compositionally biased region" description="Basic and acidic residues" evidence="4">
    <location>
        <begin position="296"/>
        <end position="311"/>
    </location>
</feature>
<feature type="compositionally biased region" description="Acidic residues" evidence="4">
    <location>
        <begin position="312"/>
        <end position="324"/>
    </location>
</feature>
<dbReference type="Gene3D" id="1.25.40.20">
    <property type="entry name" value="Ankyrin repeat-containing domain"/>
    <property type="match status" value="1"/>
</dbReference>
<proteinExistence type="predicted"/>
<sequence length="409" mass="44818">MHGSVAAFFIAKGLDILSYGSQTPETTEPNWESAIHTDSTLQLVKYAGANWSHHISAASLGKPEASKILKLLEWPSDALLKVLIKLGKENPALGDLQGAWIHLFAVHGHSHLLSIAVKKAGNEVIQAQDVQKRTPLHLAALHAHSSVVKHLLKSGAKTDSRAVNGNTALNFALLQGHQSVLKPLIERDPTLISNVNDLSQTLLFLGAIRGSSSAIKLLLERGADSRALDNYGQIQHLKAATGAAGGYLLSSHMDEHHSESNTINNYTYIDYNNVDHQPAAYDTDHQFSDLESPAEESEHSDEVSDSEHSDNDNDSEDTNDEDEAISYRELELTDSEHSYGHISSDDTEDTEMNESEEDDHEISDSEEDEGNVQDDSDENGAMDSDAGSDDEQHEVMQGQYQNQGHFQEQ</sequence>